<dbReference type="Proteomes" id="UP000321424">
    <property type="component" value="Unassembled WGS sequence"/>
</dbReference>
<evidence type="ECO:0000259" key="1">
    <source>
        <dbReference type="Pfam" id="PF25547"/>
    </source>
</evidence>
<dbReference type="AlphaFoldDB" id="A0A511MC21"/>
<keyword evidence="3" id="KW-1185">Reference proteome</keyword>
<dbReference type="EMBL" id="BJXA01000014">
    <property type="protein sequence ID" value="GEM38214.1"/>
    <property type="molecule type" value="Genomic_DNA"/>
</dbReference>
<gene>
    <name evidence="2" type="ORF">NN4_27330</name>
</gene>
<dbReference type="Pfam" id="PF25547">
    <property type="entry name" value="WXG100_2"/>
    <property type="match status" value="1"/>
</dbReference>
<name>A0A511MC21_9NOCA</name>
<evidence type="ECO:0000313" key="2">
    <source>
        <dbReference type="EMBL" id="GEM38214.1"/>
    </source>
</evidence>
<feature type="domain" description="Outer membrane channel protein CpnT-like N-terminal" evidence="1">
    <location>
        <begin position="132"/>
        <end position="271"/>
    </location>
</feature>
<proteinExistence type="predicted"/>
<evidence type="ECO:0000313" key="3">
    <source>
        <dbReference type="Proteomes" id="UP000321424"/>
    </source>
</evidence>
<comment type="caution">
    <text evidence="2">The sequence shown here is derived from an EMBL/GenBank/DDBJ whole genome shotgun (WGS) entry which is preliminary data.</text>
</comment>
<organism evidence="2 3">
    <name type="scientific">Nocardia ninae NBRC 108245</name>
    <dbReference type="NCBI Taxonomy" id="1210091"/>
    <lineage>
        <taxon>Bacteria</taxon>
        <taxon>Bacillati</taxon>
        <taxon>Actinomycetota</taxon>
        <taxon>Actinomycetes</taxon>
        <taxon>Mycobacteriales</taxon>
        <taxon>Nocardiaceae</taxon>
        <taxon>Nocardia</taxon>
    </lineage>
</organism>
<sequence>MTPTPTVPLIVHRGQEYTSAGEVFGQMSTDSVTTHSALVTVLTAYKGMAGSDSVGTQWAAGYDEAAQLAISTSSKLATACGQTRDLIVVSAYNHQVAEAAANLRQLPEPPTPSLSSDPCLPETAPSAAGDGIPEPFGWSFIKDMVGWAWPSGHQDQLNAAKTAWHTASSDFRTVAGAVPQAVGLLTNQQSPEIEIGVQTCQTRQADLNALADACQSLGDACGEYAHHLDEAHSQILDELKDMAIETVAAEAAFAVLAPFTATLSEWVGNAALAARLTAKARRIATIISELAARAAKIVADVIRPLAERLKPLVEKVRTWVQAARTKFLGRSGPTALYSRGGALTNREVLEGNIGLPRDMDTIEEYARLAGIDLRGAKIEILDDADTISYLDFQGAIARTDSLGVQLGPASFQDAETLVRTLAHENVHVRQYAEGQINSMTRALEDEAYAAEDAFVDTWRRNIR</sequence>
<protein>
    <recommendedName>
        <fullName evidence="1">Outer membrane channel protein CpnT-like N-terminal domain-containing protein</fullName>
    </recommendedName>
</protein>
<reference evidence="2 3" key="1">
    <citation type="submission" date="2019-07" db="EMBL/GenBank/DDBJ databases">
        <title>Whole genome shotgun sequence of Nocardia ninae NBRC 108245.</title>
        <authorList>
            <person name="Hosoyama A."/>
            <person name="Uohara A."/>
            <person name="Ohji S."/>
            <person name="Ichikawa N."/>
        </authorList>
    </citation>
    <scope>NUCLEOTIDE SEQUENCE [LARGE SCALE GENOMIC DNA]</scope>
    <source>
        <strain evidence="2 3">NBRC 108245</strain>
    </source>
</reference>
<dbReference type="InterPro" id="IPR057746">
    <property type="entry name" value="CpnT-like_N"/>
</dbReference>
<dbReference type="OrthoDB" id="4504727at2"/>
<accession>A0A511MC21</accession>